<sequence length="212" mass="23770">MSDYAWDHSDNLAHQVKVTQETVPGRVALTATQLVTRGGTDRQVLLVDPHPGGTWETWMTPYSSLVLDEDALKAKSQELDEELQFLRISPGASLKELADSLDQLASVYEREYRQALEQDLNNVLPELTGGWIGDPFYTTYSLKFSHTSQSFTAYRFAFYHADLPVADVAIDHLWVDVDDFSTVEKSPAQINGKEVASNVPVAVRQLLSHMKE</sequence>
<evidence type="ECO:0000313" key="2">
    <source>
        <dbReference type="EMBL" id="SNR25183.1"/>
    </source>
</evidence>
<feature type="coiled-coil region" evidence="1">
    <location>
        <begin position="69"/>
        <end position="118"/>
    </location>
</feature>
<dbReference type="Proteomes" id="UP000198420">
    <property type="component" value="Unassembled WGS sequence"/>
</dbReference>
<accession>A0A238UV17</accession>
<evidence type="ECO:0000313" key="3">
    <source>
        <dbReference type="Proteomes" id="UP000198420"/>
    </source>
</evidence>
<name>A0A238UV17_9ACTN</name>
<reference evidence="3" key="1">
    <citation type="submission" date="2017-06" db="EMBL/GenBank/DDBJ databases">
        <authorList>
            <person name="Varghese N."/>
            <person name="Submissions S."/>
        </authorList>
    </citation>
    <scope>NUCLEOTIDE SEQUENCE [LARGE SCALE GENOMIC DNA]</scope>
    <source>
        <strain evidence="3">DSM 44485</strain>
    </source>
</reference>
<protein>
    <submittedName>
        <fullName evidence="2">Uncharacterized protein</fullName>
    </submittedName>
</protein>
<dbReference type="EMBL" id="FZNP01000001">
    <property type="protein sequence ID" value="SNR25183.1"/>
    <property type="molecule type" value="Genomic_DNA"/>
</dbReference>
<organism evidence="2 3">
    <name type="scientific">Actinomadura mexicana</name>
    <dbReference type="NCBI Taxonomy" id="134959"/>
    <lineage>
        <taxon>Bacteria</taxon>
        <taxon>Bacillati</taxon>
        <taxon>Actinomycetota</taxon>
        <taxon>Actinomycetes</taxon>
        <taxon>Streptosporangiales</taxon>
        <taxon>Thermomonosporaceae</taxon>
        <taxon>Actinomadura</taxon>
    </lineage>
</organism>
<dbReference type="OrthoDB" id="5180217at2"/>
<dbReference type="RefSeq" id="WP_089309788.1">
    <property type="nucleotide sequence ID" value="NZ_FZNP01000001.1"/>
</dbReference>
<gene>
    <name evidence="2" type="ORF">SAMN06265355_101377</name>
</gene>
<dbReference type="AlphaFoldDB" id="A0A238UV17"/>
<evidence type="ECO:0000256" key="1">
    <source>
        <dbReference type="SAM" id="Coils"/>
    </source>
</evidence>
<keyword evidence="1" id="KW-0175">Coiled coil</keyword>
<proteinExistence type="predicted"/>
<keyword evidence="3" id="KW-1185">Reference proteome</keyword>